<dbReference type="GO" id="GO:0031071">
    <property type="term" value="F:cysteine desulfurase activity"/>
    <property type="evidence" value="ECO:0007669"/>
    <property type="project" value="UniProtKB-EC"/>
</dbReference>
<dbReference type="PANTHER" id="PTHR11601:SF34">
    <property type="entry name" value="CYSTEINE DESULFURASE"/>
    <property type="match status" value="1"/>
</dbReference>
<evidence type="ECO:0000256" key="5">
    <source>
        <dbReference type="ARBA" id="ARBA00022723"/>
    </source>
</evidence>
<sequence length="381" mass="40846">MNGIYLDHAATTPVHPEVARVYAELLTSSYGNASSIHGTGRAARKLLDDSRAQIARLIGARPEEIIFTGGGTESDNLAIFGTAEARSDEGRHIITTGIEHHAVLNACKRLGKRGFEVTWLPVNREGQISPDAVREALREDTILVTIMTANNEVGTIQPIREIGEILQGHPASFHTDAVQAFGEIPIEVGDLGIDLLSASAHKINGPKGIGFLYQKNGTKLTPPTSGGEQERKRRAGTENVPGIAAFAKAAEIAYESLAERHEQHESFKRIMTDALDEAGVEFRVNAGQAQTLPHILNLSFPGTDIESLLVNLDLAGVHVSSGSACTAGSIDPSHVLVAMYGEDAEELRNSVRFSFGYGLSEQDVRTAAEKTAATVRRLSGK</sequence>
<feature type="compositionally biased region" description="Polar residues" evidence="11">
    <location>
        <begin position="216"/>
        <end position="227"/>
    </location>
</feature>
<keyword evidence="6" id="KW-0663">Pyridoxal phosphate</keyword>
<dbReference type="InterPro" id="IPR000192">
    <property type="entry name" value="Aminotrans_V_dom"/>
</dbReference>
<dbReference type="OrthoDB" id="9808002at2"/>
<dbReference type="InterPro" id="IPR015422">
    <property type="entry name" value="PyrdxlP-dep_Trfase_small"/>
</dbReference>
<dbReference type="FunFam" id="3.40.640.10:FF:000084">
    <property type="entry name" value="IscS-like cysteine desulfurase"/>
    <property type="match status" value="1"/>
</dbReference>
<keyword evidence="7" id="KW-0408">Iron</keyword>
<gene>
    <name evidence="13" type="ORF">SAMN04488127_1349</name>
</gene>
<evidence type="ECO:0000256" key="2">
    <source>
        <dbReference type="ARBA" id="ARBA00006490"/>
    </source>
</evidence>
<evidence type="ECO:0000256" key="1">
    <source>
        <dbReference type="ARBA" id="ARBA00001933"/>
    </source>
</evidence>
<evidence type="ECO:0000313" key="14">
    <source>
        <dbReference type="Proteomes" id="UP000199200"/>
    </source>
</evidence>
<dbReference type="Pfam" id="PF00266">
    <property type="entry name" value="Aminotran_5"/>
    <property type="match status" value="1"/>
</dbReference>
<evidence type="ECO:0000256" key="4">
    <source>
        <dbReference type="ARBA" id="ARBA00022679"/>
    </source>
</evidence>
<dbReference type="EC" id="2.8.1.7" evidence="3"/>
<dbReference type="GO" id="GO:0046872">
    <property type="term" value="F:metal ion binding"/>
    <property type="evidence" value="ECO:0007669"/>
    <property type="project" value="UniProtKB-KW"/>
</dbReference>
<reference evidence="14" key="1">
    <citation type="submission" date="2016-10" db="EMBL/GenBank/DDBJ databases">
        <authorList>
            <person name="Varghese N."/>
            <person name="Submissions S."/>
        </authorList>
    </citation>
    <scope>NUCLEOTIDE SEQUENCE [LARGE SCALE GENOMIC DNA]</scope>
    <source>
        <strain evidence="14">CGMCC 1.6763</strain>
    </source>
</reference>
<keyword evidence="14" id="KW-1185">Reference proteome</keyword>
<keyword evidence="8" id="KW-0411">Iron-sulfur</keyword>
<dbReference type="InterPro" id="IPR020578">
    <property type="entry name" value="Aminotrans_V_PyrdxlP_BS"/>
</dbReference>
<dbReference type="PIRSF" id="PIRSF005572">
    <property type="entry name" value="NifS"/>
    <property type="match status" value="1"/>
</dbReference>
<dbReference type="PANTHER" id="PTHR11601">
    <property type="entry name" value="CYSTEINE DESULFURYLASE FAMILY MEMBER"/>
    <property type="match status" value="1"/>
</dbReference>
<dbReference type="NCBIfam" id="NF002806">
    <property type="entry name" value="PRK02948.1"/>
    <property type="match status" value="1"/>
</dbReference>
<evidence type="ECO:0000256" key="8">
    <source>
        <dbReference type="ARBA" id="ARBA00023014"/>
    </source>
</evidence>
<feature type="region of interest" description="Disordered" evidence="11">
    <location>
        <begin position="216"/>
        <end position="236"/>
    </location>
</feature>
<organism evidence="13 14">
    <name type="scientific">Bhargavaea ginsengi</name>
    <dbReference type="NCBI Taxonomy" id="426757"/>
    <lineage>
        <taxon>Bacteria</taxon>
        <taxon>Bacillati</taxon>
        <taxon>Bacillota</taxon>
        <taxon>Bacilli</taxon>
        <taxon>Bacillales</taxon>
        <taxon>Caryophanaceae</taxon>
        <taxon>Bhargavaea</taxon>
    </lineage>
</organism>
<dbReference type="STRING" id="426757.SAMN04488127_1349"/>
<comment type="similarity">
    <text evidence="2">Belongs to the class-V pyridoxal-phosphate-dependent aminotransferase family. NifS/IscS subfamily.</text>
</comment>
<keyword evidence="5" id="KW-0479">Metal-binding</keyword>
<dbReference type="Proteomes" id="UP000199200">
    <property type="component" value="Unassembled WGS sequence"/>
</dbReference>
<comment type="catalytic activity">
    <reaction evidence="9">
        <text>(sulfur carrier)-H + L-cysteine = (sulfur carrier)-SH + L-alanine</text>
        <dbReference type="Rhea" id="RHEA:43892"/>
        <dbReference type="Rhea" id="RHEA-COMP:14737"/>
        <dbReference type="Rhea" id="RHEA-COMP:14739"/>
        <dbReference type="ChEBI" id="CHEBI:29917"/>
        <dbReference type="ChEBI" id="CHEBI:35235"/>
        <dbReference type="ChEBI" id="CHEBI:57972"/>
        <dbReference type="ChEBI" id="CHEBI:64428"/>
        <dbReference type="EC" id="2.8.1.7"/>
    </reaction>
</comment>
<protein>
    <recommendedName>
        <fullName evidence="3">cysteine desulfurase</fullName>
        <ecNumber evidence="3">2.8.1.7</ecNumber>
    </recommendedName>
</protein>
<dbReference type="AlphaFoldDB" id="A0A1H6X2U6"/>
<evidence type="ECO:0000256" key="3">
    <source>
        <dbReference type="ARBA" id="ARBA00012239"/>
    </source>
</evidence>
<evidence type="ECO:0000256" key="9">
    <source>
        <dbReference type="ARBA" id="ARBA00050776"/>
    </source>
</evidence>
<comment type="cofactor">
    <cofactor evidence="1 10">
        <name>pyridoxal 5'-phosphate</name>
        <dbReference type="ChEBI" id="CHEBI:597326"/>
    </cofactor>
</comment>
<feature type="domain" description="Aminotransferase class V" evidence="12">
    <location>
        <begin position="4"/>
        <end position="364"/>
    </location>
</feature>
<evidence type="ECO:0000256" key="11">
    <source>
        <dbReference type="SAM" id="MobiDB-lite"/>
    </source>
</evidence>
<dbReference type="Gene3D" id="3.90.1150.10">
    <property type="entry name" value="Aspartate Aminotransferase, domain 1"/>
    <property type="match status" value="1"/>
</dbReference>
<dbReference type="InterPro" id="IPR015424">
    <property type="entry name" value="PyrdxlP-dep_Trfase"/>
</dbReference>
<dbReference type="SUPFAM" id="SSF53383">
    <property type="entry name" value="PLP-dependent transferases"/>
    <property type="match status" value="1"/>
</dbReference>
<dbReference type="RefSeq" id="WP_092051318.1">
    <property type="nucleotide sequence ID" value="NZ_FNZF01000002.1"/>
</dbReference>
<evidence type="ECO:0000313" key="13">
    <source>
        <dbReference type="EMBL" id="SEJ23461.1"/>
    </source>
</evidence>
<dbReference type="PROSITE" id="PS00595">
    <property type="entry name" value="AA_TRANSFER_CLASS_5"/>
    <property type="match status" value="1"/>
</dbReference>
<dbReference type="EMBL" id="FNZF01000002">
    <property type="protein sequence ID" value="SEJ23461.1"/>
    <property type="molecule type" value="Genomic_DNA"/>
</dbReference>
<dbReference type="GO" id="GO:0051536">
    <property type="term" value="F:iron-sulfur cluster binding"/>
    <property type="evidence" value="ECO:0007669"/>
    <property type="project" value="UniProtKB-KW"/>
</dbReference>
<name>A0A1H6X2U6_9BACL</name>
<dbReference type="InterPro" id="IPR016454">
    <property type="entry name" value="Cysteine_dSase"/>
</dbReference>
<evidence type="ECO:0000256" key="7">
    <source>
        <dbReference type="ARBA" id="ARBA00023004"/>
    </source>
</evidence>
<dbReference type="InterPro" id="IPR015421">
    <property type="entry name" value="PyrdxlP-dep_Trfase_major"/>
</dbReference>
<evidence type="ECO:0000256" key="6">
    <source>
        <dbReference type="ARBA" id="ARBA00022898"/>
    </source>
</evidence>
<proteinExistence type="inferred from homology"/>
<evidence type="ECO:0000256" key="10">
    <source>
        <dbReference type="RuleBase" id="RU004504"/>
    </source>
</evidence>
<evidence type="ECO:0000259" key="12">
    <source>
        <dbReference type="Pfam" id="PF00266"/>
    </source>
</evidence>
<accession>A0A1H6X2U6</accession>
<keyword evidence="4" id="KW-0808">Transferase</keyword>
<dbReference type="Gene3D" id="1.10.260.50">
    <property type="match status" value="1"/>
</dbReference>
<dbReference type="Gene3D" id="3.40.640.10">
    <property type="entry name" value="Type I PLP-dependent aspartate aminotransferase-like (Major domain)"/>
    <property type="match status" value="1"/>
</dbReference>